<keyword evidence="9 13" id="KW-0808">Transferase</keyword>
<evidence type="ECO:0000256" key="5">
    <source>
        <dbReference type="ARBA" id="ARBA00022692"/>
    </source>
</evidence>
<dbReference type="GO" id="GO:0004190">
    <property type="term" value="F:aspartic-type endopeptidase activity"/>
    <property type="evidence" value="ECO:0007669"/>
    <property type="project" value="UniProtKB-EC"/>
</dbReference>
<evidence type="ECO:0000259" key="11">
    <source>
        <dbReference type="Pfam" id="PF01478"/>
    </source>
</evidence>
<dbReference type="Pfam" id="PF01478">
    <property type="entry name" value="Peptidase_A24"/>
    <property type="match status" value="1"/>
</dbReference>
<dbReference type="PANTHER" id="PTHR30487">
    <property type="entry name" value="TYPE 4 PREPILIN-LIKE PROTEINS LEADER PEPTIDE-PROCESSING ENZYME"/>
    <property type="match status" value="1"/>
</dbReference>
<dbReference type="GO" id="GO:0005886">
    <property type="term" value="C:plasma membrane"/>
    <property type="evidence" value="ECO:0007669"/>
    <property type="project" value="UniProtKB-SubCell"/>
</dbReference>
<feature type="domain" description="Prepilin type IV endopeptidase peptidase" evidence="11">
    <location>
        <begin position="107"/>
        <end position="214"/>
    </location>
</feature>
<evidence type="ECO:0000313" key="14">
    <source>
        <dbReference type="Proteomes" id="UP000199628"/>
    </source>
</evidence>
<dbReference type="EC" id="2.1.1.-" evidence="9"/>
<proteinExistence type="inferred from homology"/>
<evidence type="ECO:0000256" key="9">
    <source>
        <dbReference type="RuleBase" id="RU003794"/>
    </source>
</evidence>
<feature type="transmembrane region" description="Helical" evidence="10">
    <location>
        <begin position="148"/>
        <end position="170"/>
    </location>
</feature>
<keyword evidence="6 10" id="KW-1133">Transmembrane helix</keyword>
<dbReference type="InterPro" id="IPR010627">
    <property type="entry name" value="Prepilin_pept_A24_N"/>
</dbReference>
<comment type="subcellular location">
    <subcellularLocation>
        <location evidence="1">Cell inner membrane</location>
        <topology evidence="1">Multi-pass membrane protein</topology>
    </subcellularLocation>
    <subcellularLocation>
        <location evidence="9">Cell membrane</location>
        <topology evidence="9">Multi-pass membrane protein</topology>
    </subcellularLocation>
</comment>
<keyword evidence="5 9" id="KW-0812">Transmembrane</keyword>
<keyword evidence="14" id="KW-1185">Reference proteome</keyword>
<dbReference type="InterPro" id="IPR014032">
    <property type="entry name" value="Peptidase_A24A_bac"/>
</dbReference>
<dbReference type="GO" id="GO:0008168">
    <property type="term" value="F:methyltransferase activity"/>
    <property type="evidence" value="ECO:0007669"/>
    <property type="project" value="UniProtKB-KW"/>
</dbReference>
<dbReference type="Gene3D" id="1.20.120.1220">
    <property type="match status" value="1"/>
</dbReference>
<name>A0A1G7CGT5_9RHOB</name>
<dbReference type="Pfam" id="PF06750">
    <property type="entry name" value="A24_N_bact"/>
    <property type="match status" value="1"/>
</dbReference>
<dbReference type="PANTHER" id="PTHR30487:SF0">
    <property type="entry name" value="PREPILIN LEADER PEPTIDASE_N-METHYLTRANSFERASE-RELATED"/>
    <property type="match status" value="1"/>
</dbReference>
<reference evidence="14" key="1">
    <citation type="submission" date="2016-10" db="EMBL/GenBank/DDBJ databases">
        <authorList>
            <person name="Varghese N."/>
            <person name="Submissions S."/>
        </authorList>
    </citation>
    <scope>NUCLEOTIDE SEQUENCE [LARGE SCALE GENOMIC DNA]</scope>
    <source>
        <strain evidence="14">CGMCC 1.9108</strain>
    </source>
</reference>
<evidence type="ECO:0000313" key="13">
    <source>
        <dbReference type="EMBL" id="SDE37635.1"/>
    </source>
</evidence>
<dbReference type="STRING" id="639004.SAMN04488239_11816"/>
<sequence length="252" mass="26435">MPLTDPLVLLLLLAGPAAGSFVAVLADRLPRGEDVLARPSACRSCGARLRPADMIPVLSFAVARGRCRKCGAAIPPWTLYSELAAAGLAVLAVLAGGPAAWIWATALMLWLLLALALCDLMWFRLPDALTAALLAVALWRATMPPGPGLWMAVSGAVVGCVALGLVRLGYARLRKREGMGLGDVKMMAGLGAFAGPWLLPHLMLVAALSGLVLAFVGQRFTRRPLSSKTRLPFGTALAFAAGMVWLATTPVF</sequence>
<feature type="transmembrane region" description="Helical" evidence="10">
    <location>
        <begin position="125"/>
        <end position="142"/>
    </location>
</feature>
<evidence type="ECO:0000259" key="12">
    <source>
        <dbReference type="Pfam" id="PF06750"/>
    </source>
</evidence>
<feature type="domain" description="Prepilin peptidase A24 N-terminal" evidence="12">
    <location>
        <begin position="14"/>
        <end position="94"/>
    </location>
</feature>
<dbReference type="PRINTS" id="PR00864">
    <property type="entry name" value="PREPILNPTASE"/>
</dbReference>
<keyword evidence="3" id="KW-1003">Cell membrane</keyword>
<dbReference type="GO" id="GO:0006465">
    <property type="term" value="P:signal peptide processing"/>
    <property type="evidence" value="ECO:0007669"/>
    <property type="project" value="TreeGrafter"/>
</dbReference>
<keyword evidence="7 10" id="KW-0472">Membrane</keyword>
<evidence type="ECO:0000256" key="4">
    <source>
        <dbReference type="ARBA" id="ARBA00022519"/>
    </source>
</evidence>
<evidence type="ECO:0000256" key="10">
    <source>
        <dbReference type="SAM" id="Phobius"/>
    </source>
</evidence>
<evidence type="ECO:0000256" key="3">
    <source>
        <dbReference type="ARBA" id="ARBA00022475"/>
    </source>
</evidence>
<keyword evidence="9" id="KW-0511">Multifunctional enzyme</keyword>
<dbReference type="GO" id="GO:0032259">
    <property type="term" value="P:methylation"/>
    <property type="evidence" value="ECO:0007669"/>
    <property type="project" value="UniProtKB-KW"/>
</dbReference>
<dbReference type="RefSeq" id="WP_176828145.1">
    <property type="nucleotide sequence ID" value="NZ_FMZV01000018.1"/>
</dbReference>
<dbReference type="InterPro" id="IPR050882">
    <property type="entry name" value="Prepilin_peptidase/N-MTase"/>
</dbReference>
<evidence type="ECO:0000256" key="7">
    <source>
        <dbReference type="ARBA" id="ARBA00023136"/>
    </source>
</evidence>
<dbReference type="InterPro" id="IPR000045">
    <property type="entry name" value="Prepilin_IV_endopep_pep"/>
</dbReference>
<comment type="function">
    <text evidence="9">Plays an essential role in type IV pili and type II pseudopili formation by proteolytically removing the leader sequence from substrate proteins and subsequently monomethylating the alpha-amino group of the newly exposed N-terminal phenylalanine.</text>
</comment>
<comment type="similarity">
    <text evidence="2 8">Belongs to the peptidase A24 family.</text>
</comment>
<comment type="catalytic activity">
    <reaction evidence="9">
        <text>Typically cleaves a -Gly-|-Phe- bond to release an N-terminal, basic peptide of 5-8 residues from type IV prepilin, and then N-methylates the new N-terminal amino group, the methyl donor being S-adenosyl-L-methionine.</text>
        <dbReference type="EC" id="3.4.23.43"/>
    </reaction>
</comment>
<evidence type="ECO:0000256" key="8">
    <source>
        <dbReference type="RuleBase" id="RU003793"/>
    </source>
</evidence>
<gene>
    <name evidence="13" type="ORF">SAMN04488239_11816</name>
</gene>
<feature type="transmembrane region" description="Helical" evidence="10">
    <location>
        <begin position="229"/>
        <end position="248"/>
    </location>
</feature>
<keyword evidence="9 13" id="KW-0489">Methyltransferase</keyword>
<dbReference type="EC" id="3.4.23.43" evidence="9"/>
<dbReference type="AlphaFoldDB" id="A0A1G7CGT5"/>
<dbReference type="EMBL" id="FMZV01000018">
    <property type="protein sequence ID" value="SDE37635.1"/>
    <property type="molecule type" value="Genomic_DNA"/>
</dbReference>
<accession>A0A1G7CGT5</accession>
<protein>
    <recommendedName>
        <fullName evidence="9">Prepilin leader peptidase/N-methyltransferase</fullName>
        <ecNumber evidence="9">2.1.1.-</ecNumber>
        <ecNumber evidence="9">3.4.23.43</ecNumber>
    </recommendedName>
</protein>
<keyword evidence="4" id="KW-0997">Cell inner membrane</keyword>
<evidence type="ECO:0000256" key="6">
    <source>
        <dbReference type="ARBA" id="ARBA00022989"/>
    </source>
</evidence>
<keyword evidence="9" id="KW-0378">Hydrolase</keyword>
<dbReference type="Proteomes" id="UP000199628">
    <property type="component" value="Unassembled WGS sequence"/>
</dbReference>
<organism evidence="13 14">
    <name type="scientific">Ruegeria marina</name>
    <dbReference type="NCBI Taxonomy" id="639004"/>
    <lineage>
        <taxon>Bacteria</taxon>
        <taxon>Pseudomonadati</taxon>
        <taxon>Pseudomonadota</taxon>
        <taxon>Alphaproteobacteria</taxon>
        <taxon>Rhodobacterales</taxon>
        <taxon>Roseobacteraceae</taxon>
        <taxon>Ruegeria</taxon>
    </lineage>
</organism>
<keyword evidence="9" id="KW-0645">Protease</keyword>
<feature type="transmembrane region" description="Helical" evidence="10">
    <location>
        <begin position="190"/>
        <end position="217"/>
    </location>
</feature>
<evidence type="ECO:0000256" key="2">
    <source>
        <dbReference type="ARBA" id="ARBA00005801"/>
    </source>
</evidence>
<evidence type="ECO:0000256" key="1">
    <source>
        <dbReference type="ARBA" id="ARBA00004429"/>
    </source>
</evidence>
<feature type="transmembrane region" description="Helical" evidence="10">
    <location>
        <begin position="85"/>
        <end position="113"/>
    </location>
</feature>